<dbReference type="Pfam" id="PF07992">
    <property type="entry name" value="Pyr_redox_2"/>
    <property type="match status" value="1"/>
</dbReference>
<dbReference type="InterPro" id="IPR011992">
    <property type="entry name" value="EF-hand-dom_pair"/>
</dbReference>
<evidence type="ECO:0000313" key="14">
    <source>
        <dbReference type="Proteomes" id="UP000324585"/>
    </source>
</evidence>
<proteinExistence type="inferred from homology"/>
<evidence type="ECO:0000256" key="3">
    <source>
        <dbReference type="ARBA" id="ARBA00012637"/>
    </source>
</evidence>
<dbReference type="SMART" id="SM00054">
    <property type="entry name" value="EFh"/>
    <property type="match status" value="2"/>
</dbReference>
<dbReference type="AlphaFoldDB" id="A0A5J4Z0T9"/>
<dbReference type="InterPro" id="IPR018247">
    <property type="entry name" value="EF_Hand_1_Ca_BS"/>
</dbReference>
<dbReference type="SUPFAM" id="SSF51905">
    <property type="entry name" value="FAD/NAD(P)-binding domain"/>
    <property type="match status" value="2"/>
</dbReference>
<reference evidence="14" key="1">
    <citation type="journal article" date="2019" name="Nat. Commun.">
        <title>Expansion of phycobilisome linker gene families in mesophilic red algae.</title>
        <authorList>
            <person name="Lee J."/>
            <person name="Kim D."/>
            <person name="Bhattacharya D."/>
            <person name="Yoon H.S."/>
        </authorList>
    </citation>
    <scope>NUCLEOTIDE SEQUENCE [LARGE SCALE GENOMIC DNA]</scope>
    <source>
        <strain evidence="14">CCMP 1328</strain>
    </source>
</reference>
<evidence type="ECO:0000256" key="6">
    <source>
        <dbReference type="ARBA" id="ARBA00022837"/>
    </source>
</evidence>
<sequence>MSGWMRGLGARVAAQKNGARRWMSVDAGAPPAPPKKRASWFKRLVYGTLAGTGAYVGYRAYLFQQRVKLEQADDLVGVLPEGRKRVVVLGTGWGAMPVLRGIDSFKYEVVCVSPRNYFLMTPLLPSVAVGTVETRTVCESLRSMLVGKKIKFYEAECQEIDPKRKVIVCGENHKVHGDLGTMRESDKDVSKVVAKSSSRAIADSTRTRPSFELEYDYLIVAVGAENQTFNTPGVKEHAHFLKELPDARRIRAAISDAFESAAMPGVSADERQRLLHFVVVGGGPTGVEFAAELNDLVNEDLNLVHKKLIDDVKITLVEALPGVLTMYDKSIAEYTMKHFSREHIDVMANTFVKGVTAQSVKIQKKGEDISEIPCALVVWATGIKPRPLVDDLRKAIGEAVQSNRRALVTNQYLEVKGADGIMALGDCATIDFPKMVESVKILFEEADTVKDDRLSLAEFQALVKQKAHAYPQLEFFTDAVERHFKEADLNADGYLSMEEFHALLDKIDKKIKILPATAQVANQQGMYLAAYLNSIDPNAEDPHQFFSPFQYKHMGSLAYIGSDEAIIDLTGTKLFNLALGGRNAFYLWRSFYFTEMFTMRTKMLLFSDWMRAKLYGRDISRV</sequence>
<evidence type="ECO:0000256" key="10">
    <source>
        <dbReference type="ARBA" id="ARBA00047599"/>
    </source>
</evidence>
<dbReference type="GO" id="GO:0050136">
    <property type="term" value="F:NADH dehydrogenase (quinone) (non-electrogenic) activity"/>
    <property type="evidence" value="ECO:0007669"/>
    <property type="project" value="UniProtKB-EC"/>
</dbReference>
<dbReference type="OMA" id="EPAEIKY"/>
<keyword evidence="14" id="KW-1185">Reference proteome</keyword>
<dbReference type="InterPro" id="IPR045024">
    <property type="entry name" value="NDH-2"/>
</dbReference>
<dbReference type="GO" id="GO:0005509">
    <property type="term" value="F:calcium ion binding"/>
    <property type="evidence" value="ECO:0007669"/>
    <property type="project" value="InterPro"/>
</dbReference>
<keyword evidence="13" id="KW-0830">Ubiquinone</keyword>
<keyword evidence="4" id="KW-0285">Flavoprotein</keyword>
<gene>
    <name evidence="13" type="ORF">FVE85_0303</name>
</gene>
<dbReference type="InterPro" id="IPR054585">
    <property type="entry name" value="NDH2-like_C"/>
</dbReference>
<dbReference type="InterPro" id="IPR023753">
    <property type="entry name" value="FAD/NAD-binding_dom"/>
</dbReference>
<organism evidence="13 14">
    <name type="scientific">Porphyridium purpureum</name>
    <name type="common">Red alga</name>
    <name type="synonym">Porphyridium cruentum</name>
    <dbReference type="NCBI Taxonomy" id="35688"/>
    <lineage>
        <taxon>Eukaryota</taxon>
        <taxon>Rhodophyta</taxon>
        <taxon>Bangiophyceae</taxon>
        <taxon>Porphyridiales</taxon>
        <taxon>Porphyridiaceae</taxon>
        <taxon>Porphyridium</taxon>
    </lineage>
</organism>
<dbReference type="PRINTS" id="PR00368">
    <property type="entry name" value="FADPNR"/>
</dbReference>
<evidence type="ECO:0000256" key="1">
    <source>
        <dbReference type="ARBA" id="ARBA00004137"/>
    </source>
</evidence>
<dbReference type="OrthoDB" id="3244603at2759"/>
<evidence type="ECO:0000259" key="12">
    <source>
        <dbReference type="PROSITE" id="PS50222"/>
    </source>
</evidence>
<evidence type="ECO:0000256" key="4">
    <source>
        <dbReference type="ARBA" id="ARBA00022630"/>
    </source>
</evidence>
<evidence type="ECO:0000256" key="2">
    <source>
        <dbReference type="ARBA" id="ARBA00005272"/>
    </source>
</evidence>
<dbReference type="Pfam" id="PF22366">
    <property type="entry name" value="NDH2_C"/>
    <property type="match status" value="1"/>
</dbReference>
<name>A0A5J4Z0T9_PORPP</name>
<dbReference type="InterPro" id="IPR036188">
    <property type="entry name" value="FAD/NAD-bd_sf"/>
</dbReference>
<dbReference type="InterPro" id="IPR002048">
    <property type="entry name" value="EF_hand_dom"/>
</dbReference>
<comment type="catalytic activity">
    <reaction evidence="10">
        <text>a quinone + NADH + H(+) = a quinol + NAD(+)</text>
        <dbReference type="Rhea" id="RHEA:46160"/>
        <dbReference type="ChEBI" id="CHEBI:15378"/>
        <dbReference type="ChEBI" id="CHEBI:24646"/>
        <dbReference type="ChEBI" id="CHEBI:57540"/>
        <dbReference type="ChEBI" id="CHEBI:57945"/>
        <dbReference type="ChEBI" id="CHEBI:132124"/>
        <dbReference type="EC" id="1.6.5.9"/>
    </reaction>
</comment>
<comment type="catalytic activity">
    <reaction evidence="11">
        <text>a ubiquinone + NADH + H(+) = a ubiquinol + NAD(+)</text>
        <dbReference type="Rhea" id="RHEA:23152"/>
        <dbReference type="Rhea" id="RHEA-COMP:9565"/>
        <dbReference type="Rhea" id="RHEA-COMP:9566"/>
        <dbReference type="ChEBI" id="CHEBI:15378"/>
        <dbReference type="ChEBI" id="CHEBI:16389"/>
        <dbReference type="ChEBI" id="CHEBI:17976"/>
        <dbReference type="ChEBI" id="CHEBI:57540"/>
        <dbReference type="ChEBI" id="CHEBI:57945"/>
    </reaction>
</comment>
<dbReference type="Gene3D" id="3.50.50.100">
    <property type="match status" value="2"/>
</dbReference>
<comment type="caution">
    <text evidence="13">The sequence shown here is derived from an EMBL/GenBank/DDBJ whole genome shotgun (WGS) entry which is preliminary data.</text>
</comment>
<evidence type="ECO:0000256" key="7">
    <source>
        <dbReference type="ARBA" id="ARBA00022946"/>
    </source>
</evidence>
<feature type="domain" description="EF-hand" evidence="12">
    <location>
        <begin position="475"/>
        <end position="510"/>
    </location>
</feature>
<dbReference type="GO" id="GO:0005743">
    <property type="term" value="C:mitochondrial inner membrane"/>
    <property type="evidence" value="ECO:0007669"/>
    <property type="project" value="UniProtKB-SubCell"/>
</dbReference>
<evidence type="ECO:0000256" key="5">
    <source>
        <dbReference type="ARBA" id="ARBA00022827"/>
    </source>
</evidence>
<protein>
    <recommendedName>
        <fullName evidence="3">NADH:ubiquinone reductase (non-electrogenic)</fullName>
        <ecNumber evidence="3">1.6.5.9</ecNumber>
    </recommendedName>
</protein>
<dbReference type="SUPFAM" id="SSF47473">
    <property type="entry name" value="EF-hand"/>
    <property type="match status" value="1"/>
</dbReference>
<evidence type="ECO:0000256" key="9">
    <source>
        <dbReference type="ARBA" id="ARBA00023027"/>
    </source>
</evidence>
<comment type="similarity">
    <text evidence="2">Belongs to the NADH dehydrogenase family.</text>
</comment>
<dbReference type="PANTHER" id="PTHR43706:SF47">
    <property type="entry name" value="EXTERNAL NADH-UBIQUINONE OXIDOREDUCTASE 1, MITOCHONDRIAL-RELATED"/>
    <property type="match status" value="1"/>
</dbReference>
<keyword evidence="6" id="KW-0106">Calcium</keyword>
<dbReference type="Proteomes" id="UP000324585">
    <property type="component" value="Unassembled WGS sequence"/>
</dbReference>
<accession>A0A5J4Z0T9</accession>
<keyword evidence="5" id="KW-0274">FAD</keyword>
<dbReference type="PANTHER" id="PTHR43706">
    <property type="entry name" value="NADH DEHYDROGENASE"/>
    <property type="match status" value="1"/>
</dbReference>
<comment type="subcellular location">
    <subcellularLocation>
        <location evidence="1">Mitochondrion inner membrane</location>
        <topology evidence="1">Peripheral membrane protein</topology>
        <orientation evidence="1">Intermembrane side</orientation>
    </subcellularLocation>
</comment>
<dbReference type="PROSITE" id="PS50222">
    <property type="entry name" value="EF_HAND_2"/>
    <property type="match status" value="1"/>
</dbReference>
<keyword evidence="9" id="KW-0520">NAD</keyword>
<keyword evidence="8" id="KW-0560">Oxidoreductase</keyword>
<dbReference type="EMBL" id="VRMN01000002">
    <property type="protein sequence ID" value="KAA8496574.1"/>
    <property type="molecule type" value="Genomic_DNA"/>
</dbReference>
<dbReference type="EC" id="1.6.5.9" evidence="3"/>
<evidence type="ECO:0000256" key="11">
    <source>
        <dbReference type="ARBA" id="ARBA00049010"/>
    </source>
</evidence>
<dbReference type="PROSITE" id="PS00018">
    <property type="entry name" value="EF_HAND_1"/>
    <property type="match status" value="1"/>
</dbReference>
<keyword evidence="7" id="KW-0809">Transit peptide</keyword>
<evidence type="ECO:0000256" key="8">
    <source>
        <dbReference type="ARBA" id="ARBA00023002"/>
    </source>
</evidence>
<evidence type="ECO:0000313" key="13">
    <source>
        <dbReference type="EMBL" id="KAA8496574.1"/>
    </source>
</evidence>